<dbReference type="InterPro" id="IPR010626">
    <property type="entry name" value="DUF1217"/>
</dbReference>
<proteinExistence type="predicted"/>
<reference evidence="1 2" key="1">
    <citation type="submission" date="2015-11" db="EMBL/GenBank/DDBJ databases">
        <title>Draft Genome Sequence of the Strain BR 10423 (Rhizobium sp.) isolated from nodules of Mimosa pudica.</title>
        <authorList>
            <person name="Barauna A.C."/>
            <person name="Zilli J.E."/>
            <person name="Simoes-Araujo J.L."/>
            <person name="Reis V.M."/>
            <person name="James E.K."/>
            <person name="Reis F.B.Jr."/>
            <person name="Rouws L.F."/>
            <person name="Passos S.R."/>
            <person name="Gois S.R."/>
        </authorList>
    </citation>
    <scope>NUCLEOTIDE SEQUENCE [LARGE SCALE GENOMIC DNA]</scope>
    <source>
        <strain evidence="1 2">BR10423</strain>
    </source>
</reference>
<organism evidence="1 2">
    <name type="scientific">Rhizobium altiplani</name>
    <dbReference type="NCBI Taxonomy" id="1864509"/>
    <lineage>
        <taxon>Bacteria</taxon>
        <taxon>Pseudomonadati</taxon>
        <taxon>Pseudomonadota</taxon>
        <taxon>Alphaproteobacteria</taxon>
        <taxon>Hyphomicrobiales</taxon>
        <taxon>Rhizobiaceae</taxon>
        <taxon>Rhizobium/Agrobacterium group</taxon>
        <taxon>Rhizobium</taxon>
    </lineage>
</organism>
<dbReference type="InterPro" id="IPR023157">
    <property type="entry name" value="AGR-C-984p-like_sf"/>
</dbReference>
<dbReference type="OrthoDB" id="7824597at2"/>
<dbReference type="AlphaFoldDB" id="A0A120FLU5"/>
<dbReference type="Pfam" id="PF06748">
    <property type="entry name" value="DUF1217"/>
    <property type="match status" value="4"/>
</dbReference>
<dbReference type="RefSeq" id="WP_025661900.1">
    <property type="nucleotide sequence ID" value="NZ_LNCD01000070.1"/>
</dbReference>
<dbReference type="EMBL" id="LNCD01000070">
    <property type="protein sequence ID" value="KWV52806.1"/>
    <property type="molecule type" value="Genomic_DNA"/>
</dbReference>
<accession>A0A120FLU5</accession>
<keyword evidence="2" id="KW-1185">Reference proteome</keyword>
<dbReference type="SUPFAM" id="SSF158837">
    <property type="entry name" value="AGR C 984p-like"/>
    <property type="match status" value="7"/>
</dbReference>
<evidence type="ECO:0000313" key="1">
    <source>
        <dbReference type="EMBL" id="KWV52806.1"/>
    </source>
</evidence>
<evidence type="ECO:0008006" key="3">
    <source>
        <dbReference type="Google" id="ProtNLM"/>
    </source>
</evidence>
<gene>
    <name evidence="1" type="ORF">AS026_04595</name>
</gene>
<dbReference type="Proteomes" id="UP000068164">
    <property type="component" value="Unassembled WGS sequence"/>
</dbReference>
<sequence length="911" mass="99097">MISASMAYNLLSGNMKQSLDRVASQATVKRDAEYYKDNINNVKDVDDFLGDYRLYSYAMKAYGLEDMTYAKAFMKKVLESDLTDANSFANKLSDSRYKEFAAAFNFNTPAADAQSDAQEDDLIGLYTQSFADEGRNAAAETKYYSNAIDAVQNVSDLVGDSRVRTYVLKAYGIDPTYVSKDFLAQVLTSDVNDPNSFVNLNGNDKYKALAAQFSFNADGTVNGTAQTATQKDAVMEQYNLTVPSITTSAAADYNKAYYLSKIGTITNVDDIIADKRLTSYIKTAFSMGDDFSNAALRLVLTDASYASLLDFSNVNQSFNFNADGTINSAAASYAAQTSDQMKAMSDQAANTTGYYQSKIVSITNVDDLIADTKLTQYIRDAYSLPQSVSDADLRSVLTDASYASLLGYDDVHSAFNFQADGSVATGAGAQTIAQARATSSQVRANLDYFQAVIPTISNVDDLIADGQMMNTLRSAYGVPTSVSDADIKSILTDASFAASQGLSALNAAFSFAADGSAAAASGPQSSAQLMDTTTFYGVRYADAQNEAIDEAVANYKTRMADDKIKKVDDLLRSNAAADFDKKNDDLPELYDMALRAYGLTEQDVSRSMFRKLLKSDPYDPDGYVASLKDERITNLVRAFNFGADGKISAEIQPLPSAVMAKYATNYKSRMLMGMSDGPLRDKASEDATKAVDAFAKGMAEVKSLDDFLSNDKLTSLVLTANGLDPKKYDEETLRKIFASDPSDPKSYLNTKAESKFKEIVSDFNFDTDGNLTRAKIGTVQNVGAEDRTEQKYVQQTLESQEGETNDGVRLALYFARSAPDITSLYTILGDKALFQVITTTFSLPTSVSNMDVEKQVSMLGKFVNLEDLQDSKKVDKLMKRFTAMYDLQNNSGTSPALTILTNGGTTSTSLL</sequence>
<protein>
    <recommendedName>
        <fullName evidence="3">Flagellar protein</fullName>
    </recommendedName>
</protein>
<name>A0A120FLU5_9HYPH</name>
<comment type="caution">
    <text evidence="1">The sequence shown here is derived from an EMBL/GenBank/DDBJ whole genome shotgun (WGS) entry which is preliminary data.</text>
</comment>
<evidence type="ECO:0000313" key="2">
    <source>
        <dbReference type="Proteomes" id="UP000068164"/>
    </source>
</evidence>
<dbReference type="Gene3D" id="1.10.3700.10">
    <property type="entry name" value="AGR C 984p-like"/>
    <property type="match status" value="5"/>
</dbReference>